<accession>E6MEQ7</accession>
<protein>
    <submittedName>
        <fullName evidence="1">Uncharacterized protein</fullName>
    </submittedName>
</protein>
<name>E6MEQ7_9FIRM</name>
<evidence type="ECO:0000313" key="2">
    <source>
        <dbReference type="Proteomes" id="UP000004754"/>
    </source>
</evidence>
<comment type="caution">
    <text evidence="1">The sequence shown here is derived from an EMBL/GenBank/DDBJ whole genome shotgun (WGS) entry which is preliminary data.</text>
</comment>
<dbReference type="Proteomes" id="UP000004754">
    <property type="component" value="Unassembled WGS sequence"/>
</dbReference>
<evidence type="ECO:0000313" key="1">
    <source>
        <dbReference type="EMBL" id="EFV02582.1"/>
    </source>
</evidence>
<dbReference type="HOGENOM" id="CLU_2480913_0_0_9"/>
<keyword evidence="2" id="KW-1185">Reference proteome</keyword>
<dbReference type="AlphaFoldDB" id="E6MEQ7"/>
<dbReference type="STRING" id="887929.HMP0721_0490"/>
<sequence>MYSVLLEWKLHRSRDETMIEIERNTLMEMPVMPLYGRAVCLKRYSDIFKDGSAEQVIGNIHFDFSQAGGRSVCYQRRHAHIFLYPNK</sequence>
<reference evidence="1 2" key="1">
    <citation type="submission" date="2010-12" db="EMBL/GenBank/DDBJ databases">
        <authorList>
            <person name="Muzny D."/>
            <person name="Qin X."/>
            <person name="Deng J."/>
            <person name="Jiang H."/>
            <person name="Liu Y."/>
            <person name="Qu J."/>
            <person name="Song X.-Z."/>
            <person name="Zhang L."/>
            <person name="Thornton R."/>
            <person name="Coyle M."/>
            <person name="Francisco L."/>
            <person name="Jackson L."/>
            <person name="Javaid M."/>
            <person name="Korchina V."/>
            <person name="Kovar C."/>
            <person name="Mata R."/>
            <person name="Mathew T."/>
            <person name="Ngo R."/>
            <person name="Nguyen L."/>
            <person name="Nguyen N."/>
            <person name="Okwuonu G."/>
            <person name="Ongeri F."/>
            <person name="Pham C."/>
            <person name="Simmons D."/>
            <person name="Wilczek-Boney K."/>
            <person name="Hale W."/>
            <person name="Jakkamsetti A."/>
            <person name="Pham P."/>
            <person name="Ruth R."/>
            <person name="San Lucas F."/>
            <person name="Warren J."/>
            <person name="Zhang J."/>
            <person name="Zhao Z."/>
            <person name="Zhou C."/>
            <person name="Zhu D."/>
            <person name="Lee S."/>
            <person name="Bess C."/>
            <person name="Blankenburg K."/>
            <person name="Forbes L."/>
            <person name="Fu Q."/>
            <person name="Gubbala S."/>
            <person name="Hirani K."/>
            <person name="Jayaseelan J.C."/>
            <person name="Lara F."/>
            <person name="Munidasa M."/>
            <person name="Palculict T."/>
            <person name="Patil S."/>
            <person name="Pu L.-L."/>
            <person name="Saada N."/>
            <person name="Tang L."/>
            <person name="Weissenberger G."/>
            <person name="Zhu Y."/>
            <person name="Hemphill L."/>
            <person name="Shang Y."/>
            <person name="Youmans B."/>
            <person name="Ayvaz T."/>
            <person name="Ross M."/>
            <person name="Santibanez J."/>
            <person name="Aqrawi P."/>
            <person name="Gross S."/>
            <person name="Joshi V."/>
            <person name="Fowler G."/>
            <person name="Nazareth L."/>
            <person name="Reid J."/>
            <person name="Worley K."/>
            <person name="Petrosino J."/>
            <person name="Highlander S."/>
            <person name="Gibbs R."/>
        </authorList>
    </citation>
    <scope>NUCLEOTIDE SEQUENCE [LARGE SCALE GENOMIC DNA]</scope>
    <source>
        <strain evidence="1 2">ATCC 23263</strain>
    </source>
</reference>
<dbReference type="EMBL" id="AEQN01000007">
    <property type="protein sequence ID" value="EFV02582.1"/>
    <property type="molecule type" value="Genomic_DNA"/>
</dbReference>
<organism evidence="1 2">
    <name type="scientific">Pseudoramibacter alactolyticus ATCC 23263</name>
    <dbReference type="NCBI Taxonomy" id="887929"/>
    <lineage>
        <taxon>Bacteria</taxon>
        <taxon>Bacillati</taxon>
        <taxon>Bacillota</taxon>
        <taxon>Clostridia</taxon>
        <taxon>Eubacteriales</taxon>
        <taxon>Eubacteriaceae</taxon>
        <taxon>Pseudoramibacter</taxon>
    </lineage>
</organism>
<gene>
    <name evidence="1" type="ORF">HMP0721_0490</name>
</gene>
<proteinExistence type="predicted"/>